<dbReference type="InterPro" id="IPR025948">
    <property type="entry name" value="HTH-like_dom"/>
</dbReference>
<reference evidence="3" key="1">
    <citation type="submission" date="2016-10" db="EMBL/GenBank/DDBJ databases">
        <authorList>
            <person name="Varghese N."/>
            <person name="Submissions S."/>
        </authorList>
    </citation>
    <scope>NUCLEOTIDE SEQUENCE [LARGE SCALE GENOMIC DNA]</scope>
    <source>
        <strain evidence="3">EPL6</strain>
    </source>
</reference>
<evidence type="ECO:0000259" key="1">
    <source>
        <dbReference type="Pfam" id="PF13276"/>
    </source>
</evidence>
<proteinExistence type="predicted"/>
<organism evidence="2 3">
    <name type="scientific">Oryzisolibacter propanilivorax</name>
    <dbReference type="NCBI Taxonomy" id="1527607"/>
    <lineage>
        <taxon>Bacteria</taxon>
        <taxon>Pseudomonadati</taxon>
        <taxon>Pseudomonadota</taxon>
        <taxon>Betaproteobacteria</taxon>
        <taxon>Burkholderiales</taxon>
        <taxon>Comamonadaceae</taxon>
        <taxon>Oryzisolibacter</taxon>
    </lineage>
</organism>
<name>A0A1G9W329_9BURK</name>
<protein>
    <submittedName>
        <fullName evidence="2">Putative transposase</fullName>
    </submittedName>
</protein>
<evidence type="ECO:0000313" key="3">
    <source>
        <dbReference type="Proteomes" id="UP000198552"/>
    </source>
</evidence>
<feature type="domain" description="HTH-like" evidence="1">
    <location>
        <begin position="30"/>
        <end position="81"/>
    </location>
</feature>
<dbReference type="EMBL" id="FNHP01000023">
    <property type="protein sequence ID" value="SDM78929.1"/>
    <property type="molecule type" value="Genomic_DNA"/>
</dbReference>
<keyword evidence="3" id="KW-1185">Reference proteome</keyword>
<evidence type="ECO:0000313" key="2">
    <source>
        <dbReference type="EMBL" id="SDM78929.1"/>
    </source>
</evidence>
<accession>A0A1G9W329</accession>
<dbReference type="AlphaFoldDB" id="A0A1G9W329"/>
<dbReference type="STRING" id="1527607.SAMN05428957_1232"/>
<gene>
    <name evidence="2" type="ORF">SAMN05428957_1232</name>
</gene>
<dbReference type="Pfam" id="PF13276">
    <property type="entry name" value="HTH_21"/>
    <property type="match status" value="1"/>
</dbReference>
<sequence>MRASIAGYHEHFVRRASRTFEVHQRRHLSDDALLVHIKAIHAQTRGGYGWPRTWKELLARGIRVGKERVRKLMQLHGIRAK</sequence>
<dbReference type="Proteomes" id="UP000198552">
    <property type="component" value="Unassembled WGS sequence"/>
</dbReference>